<dbReference type="SMART" id="SM00275">
    <property type="entry name" value="G_alpha"/>
    <property type="match status" value="1"/>
</dbReference>
<dbReference type="GO" id="GO:0031683">
    <property type="term" value="F:G-protein beta/gamma-subunit complex binding"/>
    <property type="evidence" value="ECO:0007669"/>
    <property type="project" value="UniProtKB-UniRule"/>
</dbReference>
<keyword evidence="8" id="KW-0449">Lipoprotein</keyword>
<evidence type="ECO:0000256" key="3">
    <source>
        <dbReference type="ARBA" id="ARBA00022741"/>
    </source>
</evidence>
<dbReference type="RefSeq" id="XP_051861016.1">
    <property type="nucleotide sequence ID" value="XM_052005056.1"/>
</dbReference>
<dbReference type="FunFam" id="1.10.400.10:FF:000002">
    <property type="entry name" value="guanine nucleotide-binding protein G(Q) subunit alpha"/>
    <property type="match status" value="1"/>
</dbReference>
<evidence type="ECO:0000256" key="7">
    <source>
        <dbReference type="ARBA" id="ARBA00023224"/>
    </source>
</evidence>
<evidence type="ECO:0000313" key="13">
    <source>
        <dbReference type="RefSeq" id="XP_051861016.1"/>
    </source>
</evidence>
<dbReference type="SUPFAM" id="SSF52540">
    <property type="entry name" value="P-loop containing nucleoside triphosphate hydrolases"/>
    <property type="match status" value="1"/>
</dbReference>
<proteinExistence type="inferred from homology"/>
<gene>
    <name evidence="13" type="primary">LOC127565630</name>
</gene>
<feature type="binding site" evidence="9">
    <location>
        <begin position="149"/>
        <end position="150"/>
    </location>
    <ligand>
        <name>GTP</name>
        <dbReference type="ChEBI" id="CHEBI:37565"/>
    </ligand>
</feature>
<dbReference type="PANTHER" id="PTHR10218">
    <property type="entry name" value="GTP-BINDING PROTEIN ALPHA SUBUNIT"/>
    <property type="match status" value="1"/>
</dbReference>
<evidence type="ECO:0000256" key="5">
    <source>
        <dbReference type="ARBA" id="ARBA00023134"/>
    </source>
</evidence>
<keyword evidence="7 11" id="KW-0807">Transducer</keyword>
<evidence type="ECO:0000256" key="4">
    <source>
        <dbReference type="ARBA" id="ARBA00022842"/>
    </source>
</evidence>
<evidence type="ECO:0000256" key="2">
    <source>
        <dbReference type="ARBA" id="ARBA00022723"/>
    </source>
</evidence>
<dbReference type="GO" id="GO:0003924">
    <property type="term" value="F:GTPase activity"/>
    <property type="evidence" value="ECO:0007669"/>
    <property type="project" value="UniProtKB-UniRule"/>
</dbReference>
<reference evidence="13" key="1">
    <citation type="submission" date="2025-08" db="UniProtKB">
        <authorList>
            <consortium name="RefSeq"/>
        </authorList>
    </citation>
    <scope>IDENTIFICATION</scope>
    <source>
        <strain evidence="13">15112-1751.03</strain>
        <tissue evidence="13">Whole Adult</tissue>
    </source>
</reference>
<evidence type="ECO:0000256" key="1">
    <source>
        <dbReference type="ARBA" id="ARBA00007976"/>
    </source>
</evidence>
<dbReference type="GO" id="GO:0005737">
    <property type="term" value="C:cytoplasm"/>
    <property type="evidence" value="ECO:0007669"/>
    <property type="project" value="TreeGrafter"/>
</dbReference>
<keyword evidence="5 9" id="KW-0342">GTP-binding</keyword>
<keyword evidence="4 10" id="KW-0460">Magnesium</keyword>
<comment type="subunit">
    <text evidence="11">G proteins are composed of 3 units; alpha, beta and gamma. The alpha chain contains the guanine nucleotide binding site.</text>
</comment>
<dbReference type="SUPFAM" id="SSF47895">
    <property type="entry name" value="Transducin (alpha subunit), insertion domain"/>
    <property type="match status" value="1"/>
</dbReference>
<dbReference type="AlphaFoldDB" id="A0A9C6SWC5"/>
<feature type="binding site" evidence="10">
    <location>
        <position position="47"/>
    </location>
    <ligand>
        <name>Mg(2+)</name>
        <dbReference type="ChEBI" id="CHEBI:18420"/>
    </ligand>
</feature>
<dbReference type="InterPro" id="IPR011025">
    <property type="entry name" value="GproteinA_insert"/>
</dbReference>
<keyword evidence="3 9" id="KW-0547">Nucleotide-binding</keyword>
<dbReference type="InterPro" id="IPR001019">
    <property type="entry name" value="Gprotein_alpha_su"/>
</dbReference>
<dbReference type="GO" id="GO:0007188">
    <property type="term" value="P:adenylate cyclase-modulating G protein-coupled receptor signaling pathway"/>
    <property type="evidence" value="ECO:0007669"/>
    <property type="project" value="TreeGrafter"/>
</dbReference>
<dbReference type="Gene3D" id="1.10.400.10">
    <property type="entry name" value="GI Alpha 1, domain 2-like"/>
    <property type="match status" value="1"/>
</dbReference>
<dbReference type="GeneID" id="127565630"/>
<dbReference type="GO" id="GO:0005525">
    <property type="term" value="F:GTP binding"/>
    <property type="evidence" value="ECO:0007669"/>
    <property type="project" value="UniProtKB-UniRule"/>
</dbReference>
<name>A0A9C6SWC5_DROAB</name>
<keyword evidence="6" id="KW-0564">Palmitate</keyword>
<evidence type="ECO:0000256" key="11">
    <source>
        <dbReference type="RuleBase" id="RU369122"/>
    </source>
</evidence>
<dbReference type="PRINTS" id="PR00442">
    <property type="entry name" value="GPROTEINAQ"/>
</dbReference>
<dbReference type="Proteomes" id="UP000515160">
    <property type="component" value="Chromosome 3"/>
</dbReference>
<keyword evidence="2 10" id="KW-0479">Metal-binding</keyword>
<evidence type="ECO:0000256" key="8">
    <source>
        <dbReference type="ARBA" id="ARBA00023288"/>
    </source>
</evidence>
<dbReference type="GO" id="GO:0001664">
    <property type="term" value="F:G protein-coupled receptor binding"/>
    <property type="evidence" value="ECO:0007669"/>
    <property type="project" value="UniProtKB-UniRule"/>
</dbReference>
<evidence type="ECO:0000313" key="12">
    <source>
        <dbReference type="Proteomes" id="UP000515160"/>
    </source>
</evidence>
<evidence type="ECO:0000256" key="6">
    <source>
        <dbReference type="ARBA" id="ARBA00023139"/>
    </source>
</evidence>
<dbReference type="Pfam" id="PF00503">
    <property type="entry name" value="G-alpha"/>
    <property type="match status" value="1"/>
</dbReference>
<dbReference type="GO" id="GO:0032502">
    <property type="term" value="P:developmental process"/>
    <property type="evidence" value="ECO:0007669"/>
    <property type="project" value="UniProtKB-ARBA"/>
</dbReference>
<comment type="similarity">
    <text evidence="1 11">Belongs to the G-alpha family. G(q) subfamily.</text>
</comment>
<accession>A0A9C6SWC5</accession>
<evidence type="ECO:0000256" key="10">
    <source>
        <dbReference type="PIRSR" id="PIRSR601019-2"/>
    </source>
</evidence>
<dbReference type="GO" id="GO:0046872">
    <property type="term" value="F:metal ion binding"/>
    <property type="evidence" value="ECO:0007669"/>
    <property type="project" value="UniProtKB-UniRule"/>
</dbReference>
<organism evidence="12 13">
    <name type="scientific">Drosophila albomicans</name>
    <name type="common">Fruit fly</name>
    <dbReference type="NCBI Taxonomy" id="7291"/>
    <lineage>
        <taxon>Eukaryota</taxon>
        <taxon>Metazoa</taxon>
        <taxon>Ecdysozoa</taxon>
        <taxon>Arthropoda</taxon>
        <taxon>Hexapoda</taxon>
        <taxon>Insecta</taxon>
        <taxon>Pterygota</taxon>
        <taxon>Neoptera</taxon>
        <taxon>Endopterygota</taxon>
        <taxon>Diptera</taxon>
        <taxon>Brachycera</taxon>
        <taxon>Muscomorpha</taxon>
        <taxon>Ephydroidea</taxon>
        <taxon>Drosophilidae</taxon>
        <taxon>Drosophila</taxon>
    </lineage>
</organism>
<comment type="function">
    <text evidence="11">Guanine nucleotide-binding proteins (G proteins) are involved as modulators or transducers in various transmembrane signaling systems.</text>
</comment>
<dbReference type="PANTHER" id="PTHR10218:SF329">
    <property type="entry name" value="GUANINE NUCLEOTIDE-BINDING PROTEIN G(Q) SUBUNIT ALPHA"/>
    <property type="match status" value="1"/>
</dbReference>
<protein>
    <recommendedName>
        <fullName evidence="11">Guanine nucleotide-binding protein subunit alpha</fullName>
    </recommendedName>
</protein>
<keyword evidence="12" id="KW-1185">Reference proteome</keyword>
<dbReference type="GO" id="GO:0005834">
    <property type="term" value="C:heterotrimeric G-protein complex"/>
    <property type="evidence" value="ECO:0007669"/>
    <property type="project" value="UniProtKB-UniRule"/>
</dbReference>
<sequence length="152" mass="17730">MSCRLSEDKKESRRINKEIEKIIKADRKKMNYVINLLLLGTAGSGKTTFLNQMRIINKDEFSNEEKVSYTKNVYRNIFMAMQSMIKAMEELEISYSDVENIGRAELVSLIDCDTIETLKDPFLSVIKCLWNDVGIQECYSRRNEYYLIDSAE</sequence>
<evidence type="ECO:0000256" key="9">
    <source>
        <dbReference type="PIRSR" id="PIRSR601019-1"/>
    </source>
</evidence>
<dbReference type="InterPro" id="IPR027417">
    <property type="entry name" value="P-loop_NTPase"/>
</dbReference>
<dbReference type="InterPro" id="IPR000654">
    <property type="entry name" value="Gprotein_alpha_Q"/>
</dbReference>
<dbReference type="PROSITE" id="PS51882">
    <property type="entry name" value="G_ALPHA"/>
    <property type="match status" value="1"/>
</dbReference>
<dbReference type="OrthoDB" id="5817230at2759"/>